<dbReference type="OrthoDB" id="9906548at2"/>
<dbReference type="AlphaFoldDB" id="A0A4V3JFB1"/>
<dbReference type="EMBL" id="RQEY01000024">
    <property type="protein sequence ID" value="TGK36282.1"/>
    <property type="molecule type" value="Genomic_DNA"/>
</dbReference>
<keyword evidence="2" id="KW-1185">Reference proteome</keyword>
<evidence type="ECO:0000313" key="1">
    <source>
        <dbReference type="EMBL" id="TGK36282.1"/>
    </source>
</evidence>
<accession>A0A4V3JFB1</accession>
<evidence type="ECO:0000313" key="2">
    <source>
        <dbReference type="Proteomes" id="UP000298097"/>
    </source>
</evidence>
<reference evidence="1" key="1">
    <citation type="journal article" date="2019" name="PLoS Negl. Trop. Dis.">
        <title>Revisiting the worldwide diversity of Leptospira species in the environment.</title>
        <authorList>
            <person name="Vincent A.T."/>
            <person name="Schiettekatte O."/>
            <person name="Bourhy P."/>
            <person name="Veyrier F.J."/>
            <person name="Picardeau M."/>
        </authorList>
    </citation>
    <scope>NUCLEOTIDE SEQUENCE [LARGE SCALE GENOMIC DNA]</scope>
    <source>
        <strain evidence="1">201800301</strain>
    </source>
</reference>
<sequence>MSQEKYFGSHRFVFVNGVLWEDCVKWPDFKKDMQTVEVANDEKYIFPVATGMNKLEPLEFEFNRTKSPNSAHWKGEEWIAAGDERQVTVIETDATADPFDPSCFVAVFDLGKCGIGPNNYPGGEKASPTAGKYVATILPRRIAYKLR</sequence>
<dbReference type="Proteomes" id="UP000298097">
    <property type="component" value="Unassembled WGS sequence"/>
</dbReference>
<organism evidence="1 2">
    <name type="scientific">Leptospira andrefontaineae</name>
    <dbReference type="NCBI Taxonomy" id="2484976"/>
    <lineage>
        <taxon>Bacteria</taxon>
        <taxon>Pseudomonadati</taxon>
        <taxon>Spirochaetota</taxon>
        <taxon>Spirochaetia</taxon>
        <taxon>Leptospirales</taxon>
        <taxon>Leptospiraceae</taxon>
        <taxon>Leptospira</taxon>
    </lineage>
</organism>
<name>A0A4V3JFB1_9LEPT</name>
<dbReference type="RefSeq" id="WP_135776019.1">
    <property type="nucleotide sequence ID" value="NZ_RQEY01000024.1"/>
</dbReference>
<comment type="caution">
    <text evidence="1">The sequence shown here is derived from an EMBL/GenBank/DDBJ whole genome shotgun (WGS) entry which is preliminary data.</text>
</comment>
<protein>
    <submittedName>
        <fullName evidence="1">Uncharacterized protein</fullName>
    </submittedName>
</protein>
<proteinExistence type="predicted"/>
<gene>
    <name evidence="1" type="ORF">EHO65_18450</name>
</gene>